<comment type="caution">
    <text evidence="8">The sequence shown here is derived from an EMBL/GenBank/DDBJ whole genome shotgun (WGS) entry which is preliminary data.</text>
</comment>
<dbReference type="PROSITE" id="PS50405">
    <property type="entry name" value="GST_CTER"/>
    <property type="match status" value="1"/>
</dbReference>
<dbReference type="Pfam" id="PF14497">
    <property type="entry name" value="GST_C_3"/>
    <property type="match status" value="1"/>
</dbReference>
<dbReference type="SFLD" id="SFLDS00019">
    <property type="entry name" value="Glutathione_Transferase_(cytos"/>
    <property type="match status" value="1"/>
</dbReference>
<evidence type="ECO:0000256" key="2">
    <source>
        <dbReference type="ARBA" id="ARBA00012452"/>
    </source>
</evidence>
<dbReference type="FunFam" id="1.20.1050.10:FF:000030">
    <property type="entry name" value="Glutathione S-transferase S1"/>
    <property type="match status" value="1"/>
</dbReference>
<reference evidence="8 9" key="1">
    <citation type="submission" date="2020-08" db="EMBL/GenBank/DDBJ databases">
        <title>Aphidius gifuensis genome sequencing and assembly.</title>
        <authorList>
            <person name="Du Z."/>
        </authorList>
    </citation>
    <scope>NUCLEOTIDE SEQUENCE [LARGE SCALE GENOMIC DNA]</scope>
    <source>
        <strain evidence="8">YNYX2018</strain>
        <tissue evidence="8">Adults</tissue>
    </source>
</reference>
<dbReference type="Gene3D" id="3.40.30.10">
    <property type="entry name" value="Glutaredoxin"/>
    <property type="match status" value="1"/>
</dbReference>
<evidence type="ECO:0000313" key="8">
    <source>
        <dbReference type="EMBL" id="KAF7988003.1"/>
    </source>
</evidence>
<dbReference type="PANTHER" id="PTHR11571">
    <property type="entry name" value="GLUTATHIONE S-TRANSFERASE"/>
    <property type="match status" value="1"/>
</dbReference>
<dbReference type="EC" id="2.5.1.18" evidence="2"/>
<dbReference type="Proteomes" id="UP000639338">
    <property type="component" value="Unassembled WGS sequence"/>
</dbReference>
<dbReference type="EMBL" id="JACMRX010000006">
    <property type="protein sequence ID" value="KAF7988003.1"/>
    <property type="molecule type" value="Genomic_DNA"/>
</dbReference>
<dbReference type="OrthoDB" id="414243at2759"/>
<dbReference type="Pfam" id="PF02798">
    <property type="entry name" value="GST_N"/>
    <property type="match status" value="1"/>
</dbReference>
<dbReference type="SUPFAM" id="SSF52833">
    <property type="entry name" value="Thioredoxin-like"/>
    <property type="match status" value="1"/>
</dbReference>
<dbReference type="GO" id="GO:0006749">
    <property type="term" value="P:glutathione metabolic process"/>
    <property type="evidence" value="ECO:0007669"/>
    <property type="project" value="TreeGrafter"/>
</dbReference>
<dbReference type="InterPro" id="IPR004046">
    <property type="entry name" value="GST_C"/>
</dbReference>
<evidence type="ECO:0000256" key="4">
    <source>
        <dbReference type="ARBA" id="ARBA00038317"/>
    </source>
</evidence>
<evidence type="ECO:0000256" key="3">
    <source>
        <dbReference type="ARBA" id="ARBA00022679"/>
    </source>
</evidence>
<dbReference type="SUPFAM" id="SSF47616">
    <property type="entry name" value="GST C-terminal domain-like"/>
    <property type="match status" value="1"/>
</dbReference>
<feature type="domain" description="GST N-terminal" evidence="6">
    <location>
        <begin position="2"/>
        <end position="79"/>
    </location>
</feature>
<name>A0A834XIY3_APHGI</name>
<dbReference type="PROSITE" id="PS50404">
    <property type="entry name" value="GST_NTER"/>
    <property type="match status" value="1"/>
</dbReference>
<gene>
    <name evidence="8" type="ORF">HCN44_007497</name>
</gene>
<dbReference type="CDD" id="cd03192">
    <property type="entry name" value="GST_C_Sigma_like"/>
    <property type="match status" value="1"/>
</dbReference>
<protein>
    <recommendedName>
        <fullName evidence="2">glutathione transferase</fullName>
        <ecNumber evidence="2">2.5.1.18</ecNumber>
    </recommendedName>
</protein>
<dbReference type="AlphaFoldDB" id="A0A834XIY3"/>
<dbReference type="InterPro" id="IPR036249">
    <property type="entry name" value="Thioredoxin-like_sf"/>
</dbReference>
<dbReference type="Gene3D" id="1.20.1050.10">
    <property type="match status" value="1"/>
</dbReference>
<dbReference type="InterPro" id="IPR010987">
    <property type="entry name" value="Glutathione-S-Trfase_C-like"/>
</dbReference>
<keyword evidence="9" id="KW-1185">Reference proteome</keyword>
<dbReference type="InterPro" id="IPR036282">
    <property type="entry name" value="Glutathione-S-Trfase_C_sf"/>
</dbReference>
<comment type="similarity">
    <text evidence="4">Belongs to the GST superfamily. Sigma family.</text>
</comment>
<evidence type="ECO:0000259" key="7">
    <source>
        <dbReference type="PROSITE" id="PS50405"/>
    </source>
</evidence>
<evidence type="ECO:0000256" key="1">
    <source>
        <dbReference type="ARBA" id="ARBA00011738"/>
    </source>
</evidence>
<evidence type="ECO:0000256" key="5">
    <source>
        <dbReference type="ARBA" id="ARBA00047960"/>
    </source>
</evidence>
<evidence type="ECO:0000313" key="9">
    <source>
        <dbReference type="Proteomes" id="UP000639338"/>
    </source>
</evidence>
<dbReference type="GO" id="GO:0004364">
    <property type="term" value="F:glutathione transferase activity"/>
    <property type="evidence" value="ECO:0007669"/>
    <property type="project" value="UniProtKB-EC"/>
</dbReference>
<dbReference type="InterPro" id="IPR050213">
    <property type="entry name" value="GST_superfamily"/>
</dbReference>
<accession>A0A834XIY3</accession>
<keyword evidence="3" id="KW-0808">Transferase</keyword>
<organism evidence="8 9">
    <name type="scientific">Aphidius gifuensis</name>
    <name type="common">Parasitoid wasp</name>
    <dbReference type="NCBI Taxonomy" id="684658"/>
    <lineage>
        <taxon>Eukaryota</taxon>
        <taxon>Metazoa</taxon>
        <taxon>Ecdysozoa</taxon>
        <taxon>Arthropoda</taxon>
        <taxon>Hexapoda</taxon>
        <taxon>Insecta</taxon>
        <taxon>Pterygota</taxon>
        <taxon>Neoptera</taxon>
        <taxon>Endopterygota</taxon>
        <taxon>Hymenoptera</taxon>
        <taxon>Apocrita</taxon>
        <taxon>Ichneumonoidea</taxon>
        <taxon>Braconidae</taxon>
        <taxon>Aphidiinae</taxon>
        <taxon>Aphidius</taxon>
    </lineage>
</organism>
<comment type="catalytic activity">
    <reaction evidence="5">
        <text>RX + glutathione = an S-substituted glutathione + a halide anion + H(+)</text>
        <dbReference type="Rhea" id="RHEA:16437"/>
        <dbReference type="ChEBI" id="CHEBI:15378"/>
        <dbReference type="ChEBI" id="CHEBI:16042"/>
        <dbReference type="ChEBI" id="CHEBI:17792"/>
        <dbReference type="ChEBI" id="CHEBI:57925"/>
        <dbReference type="ChEBI" id="CHEBI:90779"/>
        <dbReference type="EC" id="2.5.1.18"/>
    </reaction>
</comment>
<evidence type="ECO:0000259" key="6">
    <source>
        <dbReference type="PROSITE" id="PS50404"/>
    </source>
</evidence>
<comment type="subunit">
    <text evidence="1">Homodimer.</text>
</comment>
<proteinExistence type="inferred from homology"/>
<dbReference type="FunFam" id="3.40.30.10:FF:000543">
    <property type="entry name" value="Hematopoietic prostaglandin D synthase"/>
    <property type="match status" value="1"/>
</dbReference>
<dbReference type="CDD" id="cd03039">
    <property type="entry name" value="GST_N_Sigma_like"/>
    <property type="match status" value="1"/>
</dbReference>
<sequence>MSSYKLTYFNMTGRAEPIRYMLSYAGIDFEDKRVSFEEWSSLKAEMPLGQMPVLEIDGKIYNQSKSIYIYLGKKLNIAGDNYEEDYEINNAVDTMDDLKHPLTTWYFEKDATTKETLKEKAFSKIDLLLGKLEETVKKNNGYFVGGKLTWADLAFTAYNDFLSNITGKNIITNYPELQKLVKKIAEIPKIKAYLSKRPVTQV</sequence>
<dbReference type="PANTHER" id="PTHR11571:SF224">
    <property type="entry name" value="HEMATOPOIETIC PROSTAGLANDIN D SYNTHASE"/>
    <property type="match status" value="1"/>
</dbReference>
<dbReference type="SFLD" id="SFLDG00363">
    <property type="entry name" value="AMPS_(cytGST):_Alpha-__Mu-__Pi"/>
    <property type="match status" value="1"/>
</dbReference>
<dbReference type="SFLD" id="SFLDG01205">
    <property type="entry name" value="AMPS.1"/>
    <property type="match status" value="1"/>
</dbReference>
<dbReference type="InterPro" id="IPR040079">
    <property type="entry name" value="Glutathione_S-Trfase"/>
</dbReference>
<feature type="domain" description="GST C-terminal" evidence="7">
    <location>
        <begin position="81"/>
        <end position="202"/>
    </location>
</feature>
<dbReference type="InterPro" id="IPR004045">
    <property type="entry name" value="Glutathione_S-Trfase_N"/>
</dbReference>